<name>A0A9W9Y832_9CNID</name>
<evidence type="ECO:0000313" key="2">
    <source>
        <dbReference type="Proteomes" id="UP001163046"/>
    </source>
</evidence>
<evidence type="ECO:0000313" key="1">
    <source>
        <dbReference type="EMBL" id="KAJ7321798.1"/>
    </source>
</evidence>
<proteinExistence type="predicted"/>
<dbReference type="EMBL" id="MU827822">
    <property type="protein sequence ID" value="KAJ7321798.1"/>
    <property type="molecule type" value="Genomic_DNA"/>
</dbReference>
<sequence length="54" mass="5857">MQTFIIKTSQEQQTTTALVVSEIVVEPSKETTSPEVHISKLFSGSGPLHCVSPQ</sequence>
<accession>A0A9W9Y832</accession>
<organism evidence="1 2">
    <name type="scientific">Desmophyllum pertusum</name>
    <dbReference type="NCBI Taxonomy" id="174260"/>
    <lineage>
        <taxon>Eukaryota</taxon>
        <taxon>Metazoa</taxon>
        <taxon>Cnidaria</taxon>
        <taxon>Anthozoa</taxon>
        <taxon>Hexacorallia</taxon>
        <taxon>Scleractinia</taxon>
        <taxon>Caryophylliina</taxon>
        <taxon>Caryophylliidae</taxon>
        <taxon>Desmophyllum</taxon>
    </lineage>
</organism>
<keyword evidence="2" id="KW-1185">Reference proteome</keyword>
<reference evidence="1" key="1">
    <citation type="submission" date="2023-01" db="EMBL/GenBank/DDBJ databases">
        <title>Genome assembly of the deep-sea coral Lophelia pertusa.</title>
        <authorList>
            <person name="Herrera S."/>
            <person name="Cordes E."/>
        </authorList>
    </citation>
    <scope>NUCLEOTIDE SEQUENCE</scope>
    <source>
        <strain evidence="1">USNM1676648</strain>
        <tissue evidence="1">Polyp</tissue>
    </source>
</reference>
<gene>
    <name evidence="1" type="ORF">OS493_033649</name>
</gene>
<protein>
    <submittedName>
        <fullName evidence="1">Uncharacterized protein</fullName>
    </submittedName>
</protein>
<comment type="caution">
    <text evidence="1">The sequence shown here is derived from an EMBL/GenBank/DDBJ whole genome shotgun (WGS) entry which is preliminary data.</text>
</comment>
<dbReference type="Proteomes" id="UP001163046">
    <property type="component" value="Unassembled WGS sequence"/>
</dbReference>
<dbReference type="AlphaFoldDB" id="A0A9W9Y832"/>